<organism evidence="1 2">
    <name type="scientific">Dulcicalothrix desertica PCC 7102</name>
    <dbReference type="NCBI Taxonomy" id="232991"/>
    <lineage>
        <taxon>Bacteria</taxon>
        <taxon>Bacillati</taxon>
        <taxon>Cyanobacteriota</taxon>
        <taxon>Cyanophyceae</taxon>
        <taxon>Nostocales</taxon>
        <taxon>Calotrichaceae</taxon>
        <taxon>Dulcicalothrix</taxon>
    </lineage>
</organism>
<dbReference type="EMBL" id="RSCL01000030">
    <property type="protein sequence ID" value="RUS97975.1"/>
    <property type="molecule type" value="Genomic_DNA"/>
</dbReference>
<accession>A0A433UVT7</accession>
<dbReference type="Pfam" id="PF09274">
    <property type="entry name" value="ParG"/>
    <property type="match status" value="1"/>
</dbReference>
<protein>
    <submittedName>
        <fullName evidence="1">Uncharacterized protein</fullName>
    </submittedName>
</protein>
<dbReference type="AlphaFoldDB" id="A0A433UVT7"/>
<dbReference type="OrthoDB" id="9879883at2"/>
<reference evidence="1" key="1">
    <citation type="submission" date="2018-12" db="EMBL/GenBank/DDBJ databases">
        <authorList>
            <person name="Will S."/>
            <person name="Neumann-Schaal M."/>
            <person name="Henke P."/>
        </authorList>
    </citation>
    <scope>NUCLEOTIDE SEQUENCE</scope>
    <source>
        <strain evidence="1">PCC 7102</strain>
    </source>
</reference>
<proteinExistence type="predicted"/>
<dbReference type="Proteomes" id="UP000271624">
    <property type="component" value="Unassembled WGS sequence"/>
</dbReference>
<gene>
    <name evidence="1" type="ORF">DSM106972_081940</name>
</gene>
<dbReference type="InterPro" id="IPR015354">
    <property type="entry name" value="DNA_partition_ParG"/>
</dbReference>
<evidence type="ECO:0000313" key="2">
    <source>
        <dbReference type="Proteomes" id="UP000271624"/>
    </source>
</evidence>
<dbReference type="RefSeq" id="WP_127086236.1">
    <property type="nucleotide sequence ID" value="NZ_RSCL01000030.1"/>
</dbReference>
<name>A0A433UVT7_9CYAN</name>
<dbReference type="InterPro" id="IPR013321">
    <property type="entry name" value="Arc_rbn_hlx_hlx"/>
</dbReference>
<sequence>MESGKKSKRTFLQFLIEPEKKQKFVAKLEKNGTTITDVLMQFVDSYIDESEKIDNTEILRRLEAVEKFVGMEKSRLVGELRA</sequence>
<dbReference type="Gene3D" id="1.10.1220.10">
    <property type="entry name" value="Met repressor-like"/>
    <property type="match status" value="1"/>
</dbReference>
<keyword evidence="2" id="KW-1185">Reference proteome</keyword>
<evidence type="ECO:0000313" key="1">
    <source>
        <dbReference type="EMBL" id="RUS97975.1"/>
    </source>
</evidence>
<dbReference type="GO" id="GO:0006355">
    <property type="term" value="P:regulation of DNA-templated transcription"/>
    <property type="evidence" value="ECO:0007669"/>
    <property type="project" value="InterPro"/>
</dbReference>
<reference evidence="1" key="2">
    <citation type="journal article" date="2019" name="Genome Biol. Evol.">
        <title>Day and night: Metabolic profiles and evolutionary relationships of six axenic non-marine cyanobacteria.</title>
        <authorList>
            <person name="Will S.E."/>
            <person name="Henke P."/>
            <person name="Boedeker C."/>
            <person name="Huang S."/>
            <person name="Brinkmann H."/>
            <person name="Rohde M."/>
            <person name="Jarek M."/>
            <person name="Friedl T."/>
            <person name="Seufert S."/>
            <person name="Schumacher M."/>
            <person name="Overmann J."/>
            <person name="Neumann-Schaal M."/>
            <person name="Petersen J."/>
        </authorList>
    </citation>
    <scope>NUCLEOTIDE SEQUENCE [LARGE SCALE GENOMIC DNA]</scope>
    <source>
        <strain evidence="1">PCC 7102</strain>
    </source>
</reference>
<comment type="caution">
    <text evidence="1">The sequence shown here is derived from an EMBL/GenBank/DDBJ whole genome shotgun (WGS) entry which is preliminary data.</text>
</comment>